<dbReference type="InterPro" id="IPR011650">
    <property type="entry name" value="Peptidase_M20_dimer"/>
</dbReference>
<organism evidence="3 4">
    <name type="scientific">Anaerotignum lactatifermentans</name>
    <dbReference type="NCBI Taxonomy" id="160404"/>
    <lineage>
        <taxon>Bacteria</taxon>
        <taxon>Bacillati</taxon>
        <taxon>Bacillota</taxon>
        <taxon>Clostridia</taxon>
        <taxon>Lachnospirales</taxon>
        <taxon>Anaerotignaceae</taxon>
        <taxon>Anaerotignum</taxon>
    </lineage>
</organism>
<evidence type="ECO:0000313" key="4">
    <source>
        <dbReference type="Proteomes" id="UP000195455"/>
    </source>
</evidence>
<evidence type="ECO:0000256" key="1">
    <source>
        <dbReference type="PIRSR" id="PIRSR005962-1"/>
    </source>
</evidence>
<keyword evidence="1" id="KW-0464">Manganese</keyword>
<dbReference type="SUPFAM" id="SSF53187">
    <property type="entry name" value="Zn-dependent exopeptidases"/>
    <property type="match status" value="1"/>
</dbReference>
<dbReference type="PANTHER" id="PTHR11014">
    <property type="entry name" value="PEPTIDASE M20 FAMILY MEMBER"/>
    <property type="match status" value="1"/>
</dbReference>
<feature type="domain" description="Peptidase M20 dimerisation" evidence="2">
    <location>
        <begin position="188"/>
        <end position="280"/>
    </location>
</feature>
<proteinExistence type="predicted"/>
<dbReference type="RefSeq" id="WP_087989812.1">
    <property type="nucleotide sequence ID" value="NZ_JBKYBB010000002.1"/>
</dbReference>
<gene>
    <name evidence="3" type="ORF">B5G26_12115</name>
</gene>
<feature type="binding site" evidence="1">
    <location>
        <position position="366"/>
    </location>
    <ligand>
        <name>Mn(2+)</name>
        <dbReference type="ChEBI" id="CHEBI:29035"/>
        <label>2</label>
    </ligand>
</feature>
<comment type="caution">
    <text evidence="3">The sequence shown here is derived from an EMBL/GenBank/DDBJ whole genome shotgun (WGS) entry which is preliminary data.</text>
</comment>
<dbReference type="EMBL" id="NFHM01000021">
    <property type="protein sequence ID" value="OUN41181.1"/>
    <property type="molecule type" value="Genomic_DNA"/>
</dbReference>
<name>A0A1Y3TXN2_9FIRM</name>
<feature type="binding site" evidence="1">
    <location>
        <position position="105"/>
    </location>
    <ligand>
        <name>Mn(2+)</name>
        <dbReference type="ChEBI" id="CHEBI:29035"/>
        <label>2</label>
    </ligand>
</feature>
<feature type="binding site" evidence="1">
    <location>
        <position position="139"/>
    </location>
    <ligand>
        <name>Mn(2+)</name>
        <dbReference type="ChEBI" id="CHEBI:29035"/>
        <label>2</label>
    </ligand>
</feature>
<dbReference type="Gene3D" id="3.40.630.10">
    <property type="entry name" value="Zn peptidases"/>
    <property type="match status" value="1"/>
</dbReference>
<reference evidence="4" key="1">
    <citation type="submission" date="2017-04" db="EMBL/GenBank/DDBJ databases">
        <title>Function of individual gut microbiota members based on whole genome sequencing of pure cultures obtained from chicken caecum.</title>
        <authorList>
            <person name="Medvecky M."/>
            <person name="Cejkova D."/>
            <person name="Polansky O."/>
            <person name="Karasova D."/>
            <person name="Kubasova T."/>
            <person name="Cizek A."/>
            <person name="Rychlik I."/>
        </authorList>
    </citation>
    <scope>NUCLEOTIDE SEQUENCE [LARGE SCALE GENOMIC DNA]</scope>
    <source>
        <strain evidence="4">An75</strain>
    </source>
</reference>
<dbReference type="InterPro" id="IPR036264">
    <property type="entry name" value="Bact_exopeptidase_dim_dom"/>
</dbReference>
<dbReference type="Pfam" id="PF01546">
    <property type="entry name" value="Peptidase_M20"/>
    <property type="match status" value="1"/>
</dbReference>
<dbReference type="GO" id="GO:0016787">
    <property type="term" value="F:hydrolase activity"/>
    <property type="evidence" value="ECO:0007669"/>
    <property type="project" value="InterPro"/>
</dbReference>
<dbReference type="AlphaFoldDB" id="A0A1Y3TXN2"/>
<accession>A0A1Y3TXN2</accession>
<dbReference type="InterPro" id="IPR002933">
    <property type="entry name" value="Peptidase_M20"/>
</dbReference>
<sequence>MFDIKKEVAALENELITLRRDFHAHPELGYQEFLTSKKICGYLTALGLEDIQTITKTGVTAILRGTKGEGKTIMLRADMDALPVEEMTGLPFASQNKGVMHACGHDSHMAIQLIVAKILAAHKDEFSGIVKFVFQPNEEEAGALNMIEASVLENPHVDAALALHLWSSIKTGHIGLSEGPILGTTEEFELEIIGKAGHTSTPHTAKDAILGACSVVQALQVLGTREFDPLLPIAVMFGHIEGGTARNIITDSVKLGGTIRFLFPDEEVNKPKVLAAFERVIAGTCMALGLEYKIKYIPSNPSLFNDAKMVSIVRAAAEETFGTRDNVDDFRSLAGEDFAEFSQRVPSVMTWVGIADPEKKSDFPHHHAQFDIDESMMKYGVELQVRSVLSYLNQD</sequence>
<dbReference type="PIRSF" id="PIRSF005962">
    <property type="entry name" value="Pept_M20D_amidohydro"/>
    <property type="match status" value="1"/>
</dbReference>
<dbReference type="GO" id="GO:0046872">
    <property type="term" value="F:metal ion binding"/>
    <property type="evidence" value="ECO:0007669"/>
    <property type="project" value="UniProtKB-KW"/>
</dbReference>
<protein>
    <submittedName>
        <fullName evidence="3">Peptidase M20</fullName>
    </submittedName>
</protein>
<keyword evidence="1" id="KW-0479">Metal-binding</keyword>
<dbReference type="InterPro" id="IPR017439">
    <property type="entry name" value="Amidohydrolase"/>
</dbReference>
<dbReference type="NCBIfam" id="TIGR01891">
    <property type="entry name" value="amidohydrolases"/>
    <property type="match status" value="1"/>
</dbReference>
<dbReference type="Pfam" id="PF07687">
    <property type="entry name" value="M20_dimer"/>
    <property type="match status" value="1"/>
</dbReference>
<comment type="cofactor">
    <cofactor evidence="1">
        <name>Mn(2+)</name>
        <dbReference type="ChEBI" id="CHEBI:29035"/>
    </cofactor>
    <text evidence="1">The Mn(2+) ion enhances activity.</text>
</comment>
<dbReference type="Proteomes" id="UP000195455">
    <property type="component" value="Unassembled WGS sequence"/>
</dbReference>
<dbReference type="Gene3D" id="3.30.70.360">
    <property type="match status" value="1"/>
</dbReference>
<feature type="binding site" evidence="1">
    <location>
        <position position="164"/>
    </location>
    <ligand>
        <name>Mn(2+)</name>
        <dbReference type="ChEBI" id="CHEBI:29035"/>
        <label>2</label>
    </ligand>
</feature>
<feature type="binding site" evidence="1">
    <location>
        <position position="103"/>
    </location>
    <ligand>
        <name>Mn(2+)</name>
        <dbReference type="ChEBI" id="CHEBI:29035"/>
        <label>2</label>
    </ligand>
</feature>
<dbReference type="SUPFAM" id="SSF55031">
    <property type="entry name" value="Bacterial exopeptidase dimerisation domain"/>
    <property type="match status" value="1"/>
</dbReference>
<dbReference type="PANTHER" id="PTHR11014:SF63">
    <property type="entry name" value="METALLOPEPTIDASE, PUTATIVE (AFU_ORTHOLOGUE AFUA_6G09600)-RELATED"/>
    <property type="match status" value="1"/>
</dbReference>
<evidence type="ECO:0000259" key="2">
    <source>
        <dbReference type="Pfam" id="PF07687"/>
    </source>
</evidence>
<evidence type="ECO:0000313" key="3">
    <source>
        <dbReference type="EMBL" id="OUN41181.1"/>
    </source>
</evidence>